<feature type="transmembrane region" description="Helical" evidence="2">
    <location>
        <begin position="35"/>
        <end position="57"/>
    </location>
</feature>
<sequence>MTDDAGPGVDRAPRADECPRDGSLREQLRMPSPGLVGNLLWFAAGIAVGAIVTLTLFPGSPAPFLWAADRLAPRGVEPGELAFVLNVALFVPVGLVLGLASRPRLLWLAPAASVMIELTQWLVPQRQPNVWDVVANTGGALLGYVVGALVLRLLQRARDGGTAGAGG</sequence>
<feature type="region of interest" description="Disordered" evidence="1">
    <location>
        <begin position="1"/>
        <end position="24"/>
    </location>
</feature>
<accession>A0A8J3A744</accession>
<dbReference type="RefSeq" id="WP_165403935.1">
    <property type="nucleotide sequence ID" value="NZ_BMHA01000004.1"/>
</dbReference>
<evidence type="ECO:0000313" key="5">
    <source>
        <dbReference type="Proteomes" id="UP000650511"/>
    </source>
</evidence>
<gene>
    <name evidence="4" type="ORF">GCM10011354_13440</name>
</gene>
<evidence type="ECO:0000256" key="1">
    <source>
        <dbReference type="SAM" id="MobiDB-lite"/>
    </source>
</evidence>
<evidence type="ECO:0000313" key="4">
    <source>
        <dbReference type="EMBL" id="GGI05306.1"/>
    </source>
</evidence>
<dbReference type="InterPro" id="IPR006976">
    <property type="entry name" value="VanZ-like"/>
</dbReference>
<feature type="transmembrane region" description="Helical" evidence="2">
    <location>
        <begin position="81"/>
        <end position="100"/>
    </location>
</feature>
<reference evidence="4" key="1">
    <citation type="journal article" date="2014" name="Int. J. Syst. Evol. Microbiol.">
        <title>Complete genome sequence of Corynebacterium casei LMG S-19264T (=DSM 44701T), isolated from a smear-ripened cheese.</title>
        <authorList>
            <consortium name="US DOE Joint Genome Institute (JGI-PGF)"/>
            <person name="Walter F."/>
            <person name="Albersmeier A."/>
            <person name="Kalinowski J."/>
            <person name="Ruckert C."/>
        </authorList>
    </citation>
    <scope>NUCLEOTIDE SEQUENCE</scope>
    <source>
        <strain evidence="4">CGMCC 1.14988</strain>
    </source>
</reference>
<dbReference type="EMBL" id="BMHA01000004">
    <property type="protein sequence ID" value="GGI05306.1"/>
    <property type="molecule type" value="Genomic_DNA"/>
</dbReference>
<dbReference type="AlphaFoldDB" id="A0A8J3A744"/>
<feature type="transmembrane region" description="Helical" evidence="2">
    <location>
        <begin position="105"/>
        <end position="123"/>
    </location>
</feature>
<reference evidence="4" key="2">
    <citation type="submission" date="2020-09" db="EMBL/GenBank/DDBJ databases">
        <authorList>
            <person name="Sun Q."/>
            <person name="Zhou Y."/>
        </authorList>
    </citation>
    <scope>NUCLEOTIDE SEQUENCE</scope>
    <source>
        <strain evidence="4">CGMCC 1.14988</strain>
    </source>
</reference>
<name>A0A8J3A744_9ACTN</name>
<dbReference type="Pfam" id="PF04892">
    <property type="entry name" value="VanZ"/>
    <property type="match status" value="1"/>
</dbReference>
<evidence type="ECO:0000256" key="2">
    <source>
        <dbReference type="SAM" id="Phobius"/>
    </source>
</evidence>
<keyword evidence="2" id="KW-0812">Transmembrane</keyword>
<keyword evidence="2" id="KW-0472">Membrane</keyword>
<protein>
    <recommendedName>
        <fullName evidence="3">VanZ-like domain-containing protein</fullName>
    </recommendedName>
</protein>
<organism evidence="4 5">
    <name type="scientific">Egicoccus halophilus</name>
    <dbReference type="NCBI Taxonomy" id="1670830"/>
    <lineage>
        <taxon>Bacteria</taxon>
        <taxon>Bacillati</taxon>
        <taxon>Actinomycetota</taxon>
        <taxon>Nitriliruptoria</taxon>
        <taxon>Egicoccales</taxon>
        <taxon>Egicoccaceae</taxon>
        <taxon>Egicoccus</taxon>
    </lineage>
</organism>
<dbReference type="Proteomes" id="UP000650511">
    <property type="component" value="Unassembled WGS sequence"/>
</dbReference>
<evidence type="ECO:0000259" key="3">
    <source>
        <dbReference type="Pfam" id="PF04892"/>
    </source>
</evidence>
<proteinExistence type="predicted"/>
<feature type="domain" description="VanZ-like" evidence="3">
    <location>
        <begin position="81"/>
        <end position="148"/>
    </location>
</feature>
<feature type="compositionally biased region" description="Basic and acidic residues" evidence="1">
    <location>
        <begin position="11"/>
        <end position="24"/>
    </location>
</feature>
<feature type="transmembrane region" description="Helical" evidence="2">
    <location>
        <begin position="135"/>
        <end position="154"/>
    </location>
</feature>
<comment type="caution">
    <text evidence="4">The sequence shown here is derived from an EMBL/GenBank/DDBJ whole genome shotgun (WGS) entry which is preliminary data.</text>
</comment>
<keyword evidence="5" id="KW-1185">Reference proteome</keyword>
<keyword evidence="2" id="KW-1133">Transmembrane helix</keyword>